<evidence type="ECO:0000313" key="11">
    <source>
        <dbReference type="Proteomes" id="UP000659344"/>
    </source>
</evidence>
<dbReference type="PROSITE" id="PS50893">
    <property type="entry name" value="ABC_TRANSPORTER_2"/>
    <property type="match status" value="2"/>
</dbReference>
<keyword evidence="7" id="KW-1278">Translocase</keyword>
<keyword evidence="3" id="KW-0813">Transport</keyword>
<name>A0ABQ1YQV5_9BACL</name>
<protein>
    <submittedName>
        <fullName evidence="10">ABC transporter ATP-binding protein</fullName>
    </submittedName>
</protein>
<gene>
    <name evidence="10" type="ORF">GCM10008013_39710</name>
</gene>
<feature type="domain" description="ABC transporter" evidence="9">
    <location>
        <begin position="288"/>
        <end position="524"/>
    </location>
</feature>
<dbReference type="SUPFAM" id="SSF52540">
    <property type="entry name" value="P-loop containing nucleoside triphosphate hydrolases"/>
    <property type="match status" value="2"/>
</dbReference>
<dbReference type="GO" id="GO:0005524">
    <property type="term" value="F:ATP binding"/>
    <property type="evidence" value="ECO:0007669"/>
    <property type="project" value="UniProtKB-KW"/>
</dbReference>
<keyword evidence="6 10" id="KW-0067">ATP-binding</keyword>
<dbReference type="SMART" id="SM00382">
    <property type="entry name" value="AAA"/>
    <property type="match status" value="2"/>
</dbReference>
<evidence type="ECO:0000256" key="7">
    <source>
        <dbReference type="ARBA" id="ARBA00022967"/>
    </source>
</evidence>
<evidence type="ECO:0000256" key="8">
    <source>
        <dbReference type="ARBA" id="ARBA00023136"/>
    </source>
</evidence>
<reference evidence="11" key="1">
    <citation type="journal article" date="2019" name="Int. J. Syst. Evol. Microbiol.">
        <title>The Global Catalogue of Microorganisms (GCM) 10K type strain sequencing project: providing services to taxonomists for standard genome sequencing and annotation.</title>
        <authorList>
            <consortium name="The Broad Institute Genomics Platform"/>
            <consortium name="The Broad Institute Genome Sequencing Center for Infectious Disease"/>
            <person name="Wu L."/>
            <person name="Ma J."/>
        </authorList>
    </citation>
    <scope>NUCLEOTIDE SEQUENCE [LARGE SCALE GENOMIC DNA]</scope>
    <source>
        <strain evidence="11">CGMCC 1.12769</strain>
    </source>
</reference>
<evidence type="ECO:0000313" key="10">
    <source>
        <dbReference type="EMBL" id="GGH34153.1"/>
    </source>
</evidence>
<evidence type="ECO:0000256" key="1">
    <source>
        <dbReference type="ARBA" id="ARBA00004202"/>
    </source>
</evidence>
<dbReference type="InterPro" id="IPR017871">
    <property type="entry name" value="ABC_transporter-like_CS"/>
</dbReference>
<comment type="caution">
    <text evidence="10">The sequence shown here is derived from an EMBL/GenBank/DDBJ whole genome shotgun (WGS) entry which is preliminary data.</text>
</comment>
<evidence type="ECO:0000256" key="2">
    <source>
        <dbReference type="ARBA" id="ARBA00005417"/>
    </source>
</evidence>
<evidence type="ECO:0000256" key="5">
    <source>
        <dbReference type="ARBA" id="ARBA00022741"/>
    </source>
</evidence>
<evidence type="ECO:0000256" key="6">
    <source>
        <dbReference type="ARBA" id="ARBA00022840"/>
    </source>
</evidence>
<keyword evidence="5" id="KW-0547">Nucleotide-binding</keyword>
<keyword evidence="11" id="KW-1185">Reference proteome</keyword>
<dbReference type="InterPro" id="IPR003439">
    <property type="entry name" value="ABC_transporter-like_ATP-bd"/>
</dbReference>
<dbReference type="PANTHER" id="PTHR43553">
    <property type="entry name" value="HEAVY METAL TRANSPORTER"/>
    <property type="match status" value="1"/>
</dbReference>
<dbReference type="PANTHER" id="PTHR43553:SF24">
    <property type="entry name" value="ENERGY-COUPLING FACTOR TRANSPORTER ATP-BINDING PROTEIN ECFA1"/>
    <property type="match status" value="1"/>
</dbReference>
<sequence>MNAHQTIQPTEDHAQEMDRDIVAKVRDLRLKFPGEAAFIFKDLSFSVLRGEKILLLGPSGSGKSTLLQVLSGIIPLLIEVPIRCTEKTIPSSWGLLFQDPDTQFCMPYVDEELAFVLENLGVSRSQMSWCMKEVLQQVGLQLNELHIPIDSLSQGMKQRLALASVLLSNPEVLFLDEPSALLDPEGRKQIWESIRVIAEDRTLIIVEHRIEEIIDFVDKVVLFDPMGNILGQGEPEYVFQKFHRELQEYGIWYPGVWEDFLESPAGIKLTEPVRSVPVGEAHSSEPILELASFRGMRYGKSVIEVERAEVYPGDFIAVTGPNGAGKSSLLLSLLGLVPSEGSYLLRGTSMDLIKKRKRKIERTVREIGFVFQNPEFQFIADEVYEEIAYSLKGDVLSLQDETKRVANILTQFGLAGLERRHPYQLSLGQKRRLSVAGAAVLGKSVLLLDEPTFGQDAANTFAILQYCEEMRSRGVAIVMVTHEEMIAEFIATHRWVIQGGRLVVQQETRRVSNQQLVSLEAVAEGGRTM</sequence>
<dbReference type="InterPro" id="IPR003593">
    <property type="entry name" value="AAA+_ATPase"/>
</dbReference>
<comment type="similarity">
    <text evidence="2">Belongs to the ABC transporter superfamily.</text>
</comment>
<comment type="subcellular location">
    <subcellularLocation>
        <location evidence="1">Cell membrane</location>
        <topology evidence="1">Peripheral membrane protein</topology>
    </subcellularLocation>
</comment>
<dbReference type="PROSITE" id="PS00211">
    <property type="entry name" value="ABC_TRANSPORTER_1"/>
    <property type="match status" value="2"/>
</dbReference>
<dbReference type="Gene3D" id="3.40.50.300">
    <property type="entry name" value="P-loop containing nucleotide triphosphate hydrolases"/>
    <property type="match status" value="2"/>
</dbReference>
<accession>A0ABQ1YQV5</accession>
<dbReference type="InterPro" id="IPR050095">
    <property type="entry name" value="ECF_ABC_transporter_ATP-bd"/>
</dbReference>
<dbReference type="Pfam" id="PF00005">
    <property type="entry name" value="ABC_tran"/>
    <property type="match status" value="2"/>
</dbReference>
<dbReference type="InterPro" id="IPR015856">
    <property type="entry name" value="ABC_transpr_CbiO/EcfA_su"/>
</dbReference>
<evidence type="ECO:0000256" key="4">
    <source>
        <dbReference type="ARBA" id="ARBA00022475"/>
    </source>
</evidence>
<feature type="domain" description="ABC transporter" evidence="9">
    <location>
        <begin position="23"/>
        <end position="251"/>
    </location>
</feature>
<dbReference type="CDD" id="cd03225">
    <property type="entry name" value="ABC_cobalt_CbiO_domain1"/>
    <property type="match status" value="2"/>
</dbReference>
<keyword evidence="8" id="KW-0472">Membrane</keyword>
<evidence type="ECO:0000259" key="9">
    <source>
        <dbReference type="PROSITE" id="PS50893"/>
    </source>
</evidence>
<keyword evidence="4" id="KW-1003">Cell membrane</keyword>
<proteinExistence type="inferred from homology"/>
<dbReference type="Proteomes" id="UP000659344">
    <property type="component" value="Unassembled WGS sequence"/>
</dbReference>
<evidence type="ECO:0000256" key="3">
    <source>
        <dbReference type="ARBA" id="ARBA00022448"/>
    </source>
</evidence>
<organism evidence="10 11">
    <name type="scientific">Paenibacillus segetis</name>
    <dbReference type="NCBI Taxonomy" id="1325360"/>
    <lineage>
        <taxon>Bacteria</taxon>
        <taxon>Bacillati</taxon>
        <taxon>Bacillota</taxon>
        <taxon>Bacilli</taxon>
        <taxon>Bacillales</taxon>
        <taxon>Paenibacillaceae</taxon>
        <taxon>Paenibacillus</taxon>
    </lineage>
</organism>
<dbReference type="InterPro" id="IPR027417">
    <property type="entry name" value="P-loop_NTPase"/>
</dbReference>
<dbReference type="EMBL" id="BMFT01000003">
    <property type="protein sequence ID" value="GGH34153.1"/>
    <property type="molecule type" value="Genomic_DNA"/>
</dbReference>